<organism evidence="2 5">
    <name type="scientific">Sporolactobacillus terrae</name>
    <dbReference type="NCBI Taxonomy" id="269673"/>
    <lineage>
        <taxon>Bacteria</taxon>
        <taxon>Bacillati</taxon>
        <taxon>Bacillota</taxon>
        <taxon>Bacilli</taxon>
        <taxon>Bacillales</taxon>
        <taxon>Sporolactobacillaceae</taxon>
        <taxon>Sporolactobacillus</taxon>
    </lineage>
</organism>
<feature type="domain" description="PIN" evidence="1">
    <location>
        <begin position="4"/>
        <end position="119"/>
    </location>
</feature>
<evidence type="ECO:0000259" key="1">
    <source>
        <dbReference type="Pfam" id="PF13470"/>
    </source>
</evidence>
<dbReference type="RefSeq" id="WP_128166276.1">
    <property type="nucleotide sequence ID" value="NZ_AP021853.1"/>
</dbReference>
<dbReference type="PANTHER" id="PTHR34610">
    <property type="entry name" value="SSL7007 PROTEIN"/>
    <property type="match status" value="1"/>
</dbReference>
<name>A0A410D6Q0_9BACL</name>
<protein>
    <submittedName>
        <fullName evidence="3">Toxin-antitoxin system toxin component, PIN family</fullName>
    </submittedName>
</protein>
<evidence type="ECO:0000313" key="5">
    <source>
        <dbReference type="Proteomes" id="UP000326951"/>
    </source>
</evidence>
<gene>
    <name evidence="3" type="ORF">C0674_03605</name>
    <name evidence="2" type="ORF">St703_07630</name>
</gene>
<dbReference type="SUPFAM" id="SSF88723">
    <property type="entry name" value="PIN domain-like"/>
    <property type="match status" value="1"/>
</dbReference>
<dbReference type="CDD" id="cd09854">
    <property type="entry name" value="PIN_VapC-like"/>
    <property type="match status" value="1"/>
</dbReference>
<proteinExistence type="predicted"/>
<keyword evidence="4" id="KW-1185">Reference proteome</keyword>
<dbReference type="InterPro" id="IPR002850">
    <property type="entry name" value="PIN_toxin-like"/>
</dbReference>
<dbReference type="InterPro" id="IPR029060">
    <property type="entry name" value="PIN-like_dom_sf"/>
</dbReference>
<dbReference type="EMBL" id="CP025688">
    <property type="protein sequence ID" value="QAA21778.1"/>
    <property type="molecule type" value="Genomic_DNA"/>
</dbReference>
<dbReference type="Proteomes" id="UP000326951">
    <property type="component" value="Chromosome"/>
</dbReference>
<evidence type="ECO:0000313" key="4">
    <source>
        <dbReference type="Proteomes" id="UP000285882"/>
    </source>
</evidence>
<dbReference type="Proteomes" id="UP000285882">
    <property type="component" value="Chromosome"/>
</dbReference>
<dbReference type="AlphaFoldDB" id="A0A410D6Q0"/>
<sequence length="144" mass="16732">MKYKIIVDTNVFIHYFFDGDEASSYLIDHIDDFGRFLFSHNTIGELLYILKKISHEYQFTNEDIEDILHSAVDMFLYGKSVSTKLITVDELPVIRDPDDQMFVELAYAGNADYISSDDKRSGLFDLENAPFSCYTPKEFIKDKQ</sequence>
<evidence type="ECO:0000313" key="2">
    <source>
        <dbReference type="EMBL" id="BBN98058.1"/>
    </source>
</evidence>
<dbReference type="NCBIfam" id="TIGR00305">
    <property type="entry name" value="putative toxin-antitoxin system toxin component, PIN family"/>
    <property type="match status" value="1"/>
</dbReference>
<dbReference type="PANTHER" id="PTHR34610:SF4">
    <property type="entry name" value="SLL8027 PROTEIN"/>
    <property type="match status" value="1"/>
</dbReference>
<dbReference type="Pfam" id="PF13470">
    <property type="entry name" value="PIN_3"/>
    <property type="match status" value="1"/>
</dbReference>
<reference evidence="3 4" key="1">
    <citation type="submission" date="2018-01" db="EMBL/GenBank/DDBJ databases">
        <title>Complete genome sequencing of Sporolactobacillus terrae DLG3.</title>
        <authorList>
            <person name="Nam Y.-D."/>
            <person name="Kang J."/>
            <person name="Chung W.-H."/>
        </authorList>
    </citation>
    <scope>NUCLEOTIDE SEQUENCE [LARGE SCALE GENOMIC DNA]</scope>
    <source>
        <strain evidence="3 4">DLG3</strain>
    </source>
</reference>
<dbReference type="InterPro" id="IPR002716">
    <property type="entry name" value="PIN_dom"/>
</dbReference>
<evidence type="ECO:0000313" key="3">
    <source>
        <dbReference type="EMBL" id="QAA21778.1"/>
    </source>
</evidence>
<accession>A0A410D6Q0</accession>
<dbReference type="EMBL" id="AP021853">
    <property type="protein sequence ID" value="BBN98058.1"/>
    <property type="molecule type" value="Genomic_DNA"/>
</dbReference>
<reference evidence="2 5" key="2">
    <citation type="submission" date="2019-09" db="EMBL/GenBank/DDBJ databases">
        <title>Complete genome sequence of Sporolactobacillus terrae 70-3.</title>
        <authorList>
            <person name="Tanaka N."/>
            <person name="Shiwa Y."/>
            <person name="Fujita N."/>
            <person name="Tanasupawat S."/>
        </authorList>
    </citation>
    <scope>NUCLEOTIDE SEQUENCE [LARGE SCALE GENOMIC DNA]</scope>
    <source>
        <strain evidence="2 5">70-3</strain>
    </source>
</reference>